<comment type="caution">
    <text evidence="5">The sequence shown here is derived from an EMBL/GenBank/DDBJ whole genome shotgun (WGS) entry which is preliminary data.</text>
</comment>
<evidence type="ECO:0000313" key="6">
    <source>
        <dbReference type="Proteomes" id="UP001219525"/>
    </source>
</evidence>
<gene>
    <name evidence="5" type="ORF">GGX14DRAFT_533340</name>
</gene>
<reference evidence="5" key="1">
    <citation type="submission" date="2023-03" db="EMBL/GenBank/DDBJ databases">
        <title>Massive genome expansion in bonnet fungi (Mycena s.s.) driven by repeated elements and novel gene families across ecological guilds.</title>
        <authorList>
            <consortium name="Lawrence Berkeley National Laboratory"/>
            <person name="Harder C.B."/>
            <person name="Miyauchi S."/>
            <person name="Viragh M."/>
            <person name="Kuo A."/>
            <person name="Thoen E."/>
            <person name="Andreopoulos B."/>
            <person name="Lu D."/>
            <person name="Skrede I."/>
            <person name="Drula E."/>
            <person name="Henrissat B."/>
            <person name="Morin E."/>
            <person name="Kohler A."/>
            <person name="Barry K."/>
            <person name="LaButti K."/>
            <person name="Morin E."/>
            <person name="Salamov A."/>
            <person name="Lipzen A."/>
            <person name="Mereny Z."/>
            <person name="Hegedus B."/>
            <person name="Baldrian P."/>
            <person name="Stursova M."/>
            <person name="Weitz H."/>
            <person name="Taylor A."/>
            <person name="Grigoriev I.V."/>
            <person name="Nagy L.G."/>
            <person name="Martin F."/>
            <person name="Kauserud H."/>
        </authorList>
    </citation>
    <scope>NUCLEOTIDE SEQUENCE</scope>
    <source>
        <strain evidence="5">9144</strain>
    </source>
</reference>
<dbReference type="InterPro" id="IPR001806">
    <property type="entry name" value="Small_GTPase"/>
</dbReference>
<dbReference type="Gene3D" id="3.40.50.300">
    <property type="entry name" value="P-loop containing nucleotide triphosphate hydrolases"/>
    <property type="match status" value="1"/>
</dbReference>
<dbReference type="EMBL" id="JARJCW010000013">
    <property type="protein sequence ID" value="KAJ7217666.1"/>
    <property type="molecule type" value="Genomic_DNA"/>
</dbReference>
<keyword evidence="6" id="KW-1185">Reference proteome</keyword>
<proteinExistence type="inferred from homology"/>
<dbReference type="Pfam" id="PF00071">
    <property type="entry name" value="Ras"/>
    <property type="match status" value="1"/>
</dbReference>
<dbReference type="GO" id="GO:0051301">
    <property type="term" value="P:cell division"/>
    <property type="evidence" value="ECO:0007669"/>
    <property type="project" value="UniProtKB-KW"/>
</dbReference>
<dbReference type="SMART" id="SM00174">
    <property type="entry name" value="RHO"/>
    <property type="match status" value="1"/>
</dbReference>
<evidence type="ECO:0000256" key="3">
    <source>
        <dbReference type="ARBA" id="ARBA00022741"/>
    </source>
</evidence>
<dbReference type="SUPFAM" id="SSF52540">
    <property type="entry name" value="P-loop containing nucleoside triphosphate hydrolases"/>
    <property type="match status" value="1"/>
</dbReference>
<accession>A0AAD6VV43</accession>
<dbReference type="PROSITE" id="PS51419">
    <property type="entry name" value="RAB"/>
    <property type="match status" value="1"/>
</dbReference>
<sequence>MGTARATIKLVVVGDSGVGKTSMLISYTKNLFPDGFNYPLVFDSYSKIIDVKGVPYCLAIWDTPGGPAYDRLRPLSYPQTSVFLVCFSIDSPASYENVCEKWFPEANHYCPGVPCVLAATKIDLRGDSQVIEALAKKRRRLFTTEQGQRLAWEMKAAKYVECSALTQEGLKNVFGQVCVSAVAVENLELVAKKKTRCVVV</sequence>
<name>A0AAD6VV43_9AGAR</name>
<dbReference type="InterPro" id="IPR003578">
    <property type="entry name" value="Small_GTPase_Rho"/>
</dbReference>
<dbReference type="PROSITE" id="PS51420">
    <property type="entry name" value="RHO"/>
    <property type="match status" value="1"/>
</dbReference>
<dbReference type="GO" id="GO:0005525">
    <property type="term" value="F:GTP binding"/>
    <property type="evidence" value="ECO:0007669"/>
    <property type="project" value="UniProtKB-KW"/>
</dbReference>
<dbReference type="SMART" id="SM00173">
    <property type="entry name" value="RAS"/>
    <property type="match status" value="1"/>
</dbReference>
<evidence type="ECO:0000256" key="1">
    <source>
        <dbReference type="ARBA" id="ARBA00010142"/>
    </source>
</evidence>
<dbReference type="PANTHER" id="PTHR24072">
    <property type="entry name" value="RHO FAMILY GTPASE"/>
    <property type="match status" value="1"/>
</dbReference>
<evidence type="ECO:0000313" key="5">
    <source>
        <dbReference type="EMBL" id="KAJ7217666.1"/>
    </source>
</evidence>
<dbReference type="GO" id="GO:0003924">
    <property type="term" value="F:GTPase activity"/>
    <property type="evidence" value="ECO:0007669"/>
    <property type="project" value="InterPro"/>
</dbReference>
<protein>
    <submittedName>
        <fullName evidence="5">Cell division control protein 42</fullName>
    </submittedName>
</protein>
<dbReference type="Proteomes" id="UP001219525">
    <property type="component" value="Unassembled WGS sequence"/>
</dbReference>
<keyword evidence="2" id="KW-0488">Methylation</keyword>
<dbReference type="AlphaFoldDB" id="A0AAD6VV43"/>
<evidence type="ECO:0000256" key="2">
    <source>
        <dbReference type="ARBA" id="ARBA00022481"/>
    </source>
</evidence>
<keyword evidence="5" id="KW-0131">Cell cycle</keyword>
<dbReference type="GO" id="GO:0007264">
    <property type="term" value="P:small GTPase-mediated signal transduction"/>
    <property type="evidence" value="ECO:0007669"/>
    <property type="project" value="InterPro"/>
</dbReference>
<comment type="similarity">
    <text evidence="1">Belongs to the small GTPase superfamily. Rho family.</text>
</comment>
<dbReference type="FunFam" id="3.40.50.300:FF:001179">
    <property type="entry name" value="Rho family GTPase"/>
    <property type="match status" value="1"/>
</dbReference>
<organism evidence="5 6">
    <name type="scientific">Mycena pura</name>
    <dbReference type="NCBI Taxonomy" id="153505"/>
    <lineage>
        <taxon>Eukaryota</taxon>
        <taxon>Fungi</taxon>
        <taxon>Dikarya</taxon>
        <taxon>Basidiomycota</taxon>
        <taxon>Agaricomycotina</taxon>
        <taxon>Agaricomycetes</taxon>
        <taxon>Agaricomycetidae</taxon>
        <taxon>Agaricales</taxon>
        <taxon>Marasmiineae</taxon>
        <taxon>Mycenaceae</taxon>
        <taxon>Mycena</taxon>
    </lineage>
</organism>
<keyword evidence="5" id="KW-0132">Cell division</keyword>
<dbReference type="InterPro" id="IPR027417">
    <property type="entry name" value="P-loop_NTPase"/>
</dbReference>
<keyword evidence="3" id="KW-0547">Nucleotide-binding</keyword>
<dbReference type="PROSITE" id="PS51421">
    <property type="entry name" value="RAS"/>
    <property type="match status" value="1"/>
</dbReference>
<evidence type="ECO:0000256" key="4">
    <source>
        <dbReference type="ARBA" id="ARBA00023134"/>
    </source>
</evidence>
<dbReference type="PRINTS" id="PR00449">
    <property type="entry name" value="RASTRNSFRMNG"/>
</dbReference>
<dbReference type="CDD" id="cd00157">
    <property type="entry name" value="Rho"/>
    <property type="match status" value="1"/>
</dbReference>
<dbReference type="NCBIfam" id="TIGR00231">
    <property type="entry name" value="small_GTP"/>
    <property type="match status" value="1"/>
</dbReference>
<dbReference type="InterPro" id="IPR005225">
    <property type="entry name" value="Small_GTP-bd"/>
</dbReference>
<keyword evidence="4" id="KW-0342">GTP-binding</keyword>
<dbReference type="SMART" id="SM00175">
    <property type="entry name" value="RAB"/>
    <property type="match status" value="1"/>
</dbReference>